<protein>
    <submittedName>
        <fullName evidence="3">Uncharacterized protein</fullName>
    </submittedName>
</protein>
<evidence type="ECO:0000313" key="4">
    <source>
        <dbReference type="MGI" id="MGI:3045244"/>
    </source>
</evidence>
<reference evidence="3" key="1">
    <citation type="journal article" date="1999" name="Methods Enzymol.">
        <title>High-efficiency full-length cDNA cloning.</title>
        <authorList>
            <person name="Carninci P."/>
            <person name="Hayashizaki Y."/>
        </authorList>
    </citation>
    <scope>NUCLEOTIDE SEQUENCE</scope>
    <source>
        <strain evidence="3">C57BL/6J</strain>
        <tissue evidence="3">Diencephalon</tissue>
    </source>
</reference>
<accession>Q3TRZ0</accession>
<reference evidence="3" key="3">
    <citation type="journal article" date="2000" name="Genome Res.">
        <title>RIKEN integrated sequence analysis (RISA) system--384-format sequencing pipeline with 384 multicapillary sequencer.</title>
        <authorList>
            <person name="Shibata K."/>
            <person name="Itoh M."/>
            <person name="Aizawa K."/>
            <person name="Nagaoka S."/>
            <person name="Sasaki N."/>
            <person name="Carninci P."/>
            <person name="Konno H."/>
            <person name="Akiyama J."/>
            <person name="Nishi K."/>
            <person name="Kitsunai T."/>
            <person name="Tashiro H."/>
            <person name="Itoh M."/>
            <person name="Sumi N."/>
            <person name="Ishii Y."/>
            <person name="Nakamura S."/>
            <person name="Hazama M."/>
            <person name="Nishine T."/>
            <person name="Harada A."/>
            <person name="Yamamoto R."/>
            <person name="Matsumoto H."/>
            <person name="Sakaguchi S."/>
            <person name="Ikegami T."/>
            <person name="Kashiwagi K."/>
            <person name="Fujiwake S."/>
            <person name="Inoue K."/>
            <person name="Togawa Y."/>
            <person name="Izawa M."/>
            <person name="Ohara E."/>
            <person name="Watahiki M."/>
            <person name="Yoneda Y."/>
            <person name="Ishikawa T."/>
            <person name="Ozawa K."/>
            <person name="Tanaka T."/>
            <person name="Matsuura S."/>
            <person name="Kawai J."/>
            <person name="Okazaki Y."/>
            <person name="Muramatsu M."/>
            <person name="Inoue Y."/>
            <person name="Kira A."/>
            <person name="Hayashizaki Y."/>
        </authorList>
    </citation>
    <scope>NUCLEOTIDE SEQUENCE</scope>
    <source>
        <strain evidence="3">C57BL/6J</strain>
        <tissue evidence="3">Diencephalon</tissue>
    </source>
</reference>
<evidence type="ECO:0000256" key="2">
    <source>
        <dbReference type="SAM" id="SignalP"/>
    </source>
</evidence>
<name>Q3TRZ0_MOUSE</name>
<reference evidence="3" key="8">
    <citation type="journal article" date="2005" name="Science">
        <title>Antisense Transcription in the Mammalian Transcriptome.</title>
        <authorList>
            <consortium name="RIKEN Genome Exploration Research Group and Genome Science Group (Genome Network Project Core Group) and the FANTOM Consortium"/>
        </authorList>
    </citation>
    <scope>NUCLEOTIDE SEQUENCE</scope>
    <source>
        <strain evidence="3">C57BL/6J</strain>
        <tissue evidence="3">Diencephalon</tissue>
    </source>
</reference>
<proteinExistence type="evidence at transcript level"/>
<organism evidence="3">
    <name type="scientific">Mus musculus</name>
    <name type="common">Mouse</name>
    <dbReference type="NCBI Taxonomy" id="10090"/>
    <lineage>
        <taxon>Eukaryota</taxon>
        <taxon>Metazoa</taxon>
        <taxon>Chordata</taxon>
        <taxon>Craniata</taxon>
        <taxon>Vertebrata</taxon>
        <taxon>Euteleostomi</taxon>
        <taxon>Mammalia</taxon>
        <taxon>Eutheria</taxon>
        <taxon>Euarchontoglires</taxon>
        <taxon>Glires</taxon>
        <taxon>Rodentia</taxon>
        <taxon>Myomorpha</taxon>
        <taxon>Muroidea</taxon>
        <taxon>Muridae</taxon>
        <taxon>Murinae</taxon>
        <taxon>Mus</taxon>
        <taxon>Mus</taxon>
    </lineage>
</organism>
<dbReference type="AGR" id="MGI:3045244"/>
<reference evidence="3" key="4">
    <citation type="journal article" date="2001" name="Nature">
        <title>Functional annotation of a full-length mouse cDNA collection.</title>
        <authorList>
            <consortium name="The RIKEN Genome Exploration Research Group Phase II Team and the FANTOM Consortium"/>
        </authorList>
    </citation>
    <scope>NUCLEOTIDE SEQUENCE</scope>
    <source>
        <strain evidence="3">C57BL/6J</strain>
        <tissue evidence="3">Diencephalon</tissue>
    </source>
</reference>
<dbReference type="MGI" id="MGI:3045244">
    <property type="gene designation" value="9330154J02Rik"/>
</dbReference>
<sequence>MRAKFRVTGLLRAFFFFLVPPWISVKRGAEPYSCRLLSTPQFLATQLPDPERIQTSPEKRREPANKAAVGPWAVWQPGPPPPRLSSRPSIERNPGPASRLQTWPLGPHCSPPHPAPAKPTPRATRVHAPSQLLLRAPTLLSTPAPGPTSTAGKNQAGGRGRARAAGEIAAALATSAAPGGSRRSRSSSSPSATR</sequence>
<reference evidence="3" key="2">
    <citation type="journal article" date="2000" name="Genome Res.">
        <title>Normalization and subtraction of cap-trapper-selected cDNAs to prepare full-length cDNA libraries for rapid discovery of new genes.</title>
        <authorList>
            <person name="Carninci P."/>
            <person name="Shibata Y."/>
            <person name="Hayatsu N."/>
            <person name="Sugahara Y."/>
            <person name="Shibata K."/>
            <person name="Itoh M."/>
            <person name="Konno H."/>
            <person name="Okazaki Y."/>
            <person name="Muramatsu M."/>
            <person name="Hayashizaki Y."/>
        </authorList>
    </citation>
    <scope>NUCLEOTIDE SEQUENCE</scope>
    <source>
        <strain evidence="3">C57BL/6J</strain>
        <tissue evidence="3">Diencephalon</tissue>
    </source>
</reference>
<dbReference type="EMBL" id="AK162386">
    <property type="protein sequence ID" value="BAE36886.1"/>
    <property type="molecule type" value="mRNA"/>
</dbReference>
<feature type="compositionally biased region" description="Low complexity" evidence="1">
    <location>
        <begin position="163"/>
        <end position="194"/>
    </location>
</feature>
<feature type="compositionally biased region" description="Basic and acidic residues" evidence="1">
    <location>
        <begin position="49"/>
        <end position="64"/>
    </location>
</feature>
<feature type="region of interest" description="Disordered" evidence="1">
    <location>
        <begin position="47"/>
        <end position="126"/>
    </location>
</feature>
<gene>
    <name evidence="4" type="primary">9330154J02Rik</name>
</gene>
<feature type="region of interest" description="Disordered" evidence="1">
    <location>
        <begin position="138"/>
        <end position="194"/>
    </location>
</feature>
<evidence type="ECO:0000313" key="3">
    <source>
        <dbReference type="EMBL" id="BAE36886.1"/>
    </source>
</evidence>
<reference evidence="3" key="6">
    <citation type="submission" date="2004-04" db="EMBL/GenBank/DDBJ databases">
        <authorList>
            <person name="Arakawa T."/>
            <person name="Carninci P."/>
            <person name="Fukuda S."/>
            <person name="Hashizume W."/>
            <person name="Hayashida K."/>
            <person name="Hori F."/>
            <person name="Iida J."/>
            <person name="Imamura K."/>
            <person name="Imotani K."/>
            <person name="Itoh M."/>
            <person name="Kanagawa S."/>
            <person name="Kawai J."/>
            <person name="Kojima M."/>
            <person name="Konno H."/>
            <person name="Murata M."/>
            <person name="Nakamura M."/>
            <person name="Ninomiya N."/>
            <person name="Nishiyori H."/>
            <person name="Nomura K."/>
            <person name="Ohno M."/>
            <person name="Sakazume N."/>
            <person name="Sano H."/>
            <person name="Sasaki D."/>
            <person name="Shibata K."/>
            <person name="Shiraki T."/>
            <person name="Tagami M."/>
            <person name="Tagami Y."/>
            <person name="Waki K."/>
            <person name="Watahiki A."/>
            <person name="Muramatsu M."/>
            <person name="Hayashizaki Y."/>
        </authorList>
    </citation>
    <scope>NUCLEOTIDE SEQUENCE</scope>
    <source>
        <strain evidence="3">C57BL/6J</strain>
        <tissue evidence="3">Diencephalon</tissue>
    </source>
</reference>
<reference evidence="3" key="7">
    <citation type="journal article" date="2005" name="Science">
        <title>The Transcriptional Landscape of the Mammalian Genome.</title>
        <authorList>
            <consortium name="The FANTOM Consortium"/>
            <consortium name="Riken Genome Exploration Research Group and Genome Science Group (Genome Network Project Core Group)"/>
        </authorList>
    </citation>
    <scope>NUCLEOTIDE SEQUENCE</scope>
    <source>
        <strain evidence="3">C57BL/6J</strain>
        <tissue evidence="3">Diencephalon</tissue>
    </source>
</reference>
<reference evidence="3" key="5">
    <citation type="journal article" date="2002" name="Nature">
        <title>Analysis of the mouse transcriptome based on functional annotation of 60,770 full-length cDNAs.</title>
        <authorList>
            <consortium name="The FANTOM Consortium and the RIKEN Genome Exploration Research Group Phase I and II Team"/>
        </authorList>
    </citation>
    <scope>NUCLEOTIDE SEQUENCE</scope>
    <source>
        <strain evidence="3">C57BL/6J</strain>
        <tissue evidence="3">Diencephalon</tissue>
    </source>
</reference>
<feature type="compositionally biased region" description="Pro residues" evidence="1">
    <location>
        <begin position="109"/>
        <end position="119"/>
    </location>
</feature>
<dbReference type="AlphaFoldDB" id="Q3TRZ0"/>
<evidence type="ECO:0000256" key="1">
    <source>
        <dbReference type="SAM" id="MobiDB-lite"/>
    </source>
</evidence>
<feature type="chain" id="PRO_5004229582" evidence="2">
    <location>
        <begin position="29"/>
        <end position="194"/>
    </location>
</feature>
<feature type="signal peptide" evidence="2">
    <location>
        <begin position="1"/>
        <end position="28"/>
    </location>
</feature>
<keyword evidence="2" id="KW-0732">Signal</keyword>